<dbReference type="Pfam" id="PF00144">
    <property type="entry name" value="Beta-lactamase"/>
    <property type="match status" value="1"/>
</dbReference>
<keyword evidence="6" id="KW-1185">Reference proteome</keyword>
<reference evidence="5 6" key="1">
    <citation type="submission" date="2015-06" db="EMBL/GenBank/DDBJ databases">
        <title>Draft genome of the ant-associated black yeast Phialophora attae CBS 131958.</title>
        <authorList>
            <person name="Moreno L.F."/>
            <person name="Stielow B.J."/>
            <person name="de Hoog S."/>
            <person name="Vicente V.A."/>
            <person name="Weiss V.A."/>
            <person name="de Vries M."/>
            <person name="Cruz L.M."/>
            <person name="Souza E.M."/>
        </authorList>
    </citation>
    <scope>NUCLEOTIDE SEQUENCE [LARGE SCALE GENOMIC DNA]</scope>
    <source>
        <strain evidence="5 6">CBS 131958</strain>
    </source>
</reference>
<dbReference type="PANTHER" id="PTHR22935:SF95">
    <property type="entry name" value="BETA-LACTAMASE-LIKE 1-RELATED"/>
    <property type="match status" value="1"/>
</dbReference>
<comment type="similarity">
    <text evidence="1">Belongs to the beta-lactamase family.</text>
</comment>
<feature type="chain" id="PRO_5005879461" evidence="2">
    <location>
        <begin position="20"/>
        <end position="550"/>
    </location>
</feature>
<protein>
    <submittedName>
        <fullName evidence="5">Uncharacterized protein</fullName>
    </submittedName>
</protein>
<dbReference type="SUPFAM" id="SSF56601">
    <property type="entry name" value="beta-lactamase/transpeptidase-like"/>
    <property type="match status" value="1"/>
</dbReference>
<evidence type="ECO:0000256" key="2">
    <source>
        <dbReference type="SAM" id="SignalP"/>
    </source>
</evidence>
<dbReference type="STRING" id="1664694.A0A0N1NZ73"/>
<proteinExistence type="inferred from homology"/>
<feature type="domain" description="Beta-lactamase-like ARB-00930-like C-terminal" evidence="4">
    <location>
        <begin position="422"/>
        <end position="549"/>
    </location>
</feature>
<dbReference type="PANTHER" id="PTHR22935">
    <property type="entry name" value="PENICILLIN-BINDING PROTEIN"/>
    <property type="match status" value="1"/>
</dbReference>
<dbReference type="InterPro" id="IPR051478">
    <property type="entry name" value="Beta-lactamase-like_AB/R"/>
</dbReference>
<accession>A0A0N1NZ73</accession>
<organism evidence="5 6">
    <name type="scientific">Cyphellophora attinorum</name>
    <dbReference type="NCBI Taxonomy" id="1664694"/>
    <lineage>
        <taxon>Eukaryota</taxon>
        <taxon>Fungi</taxon>
        <taxon>Dikarya</taxon>
        <taxon>Ascomycota</taxon>
        <taxon>Pezizomycotina</taxon>
        <taxon>Eurotiomycetes</taxon>
        <taxon>Chaetothyriomycetidae</taxon>
        <taxon>Chaetothyriales</taxon>
        <taxon>Cyphellophoraceae</taxon>
        <taxon>Cyphellophora</taxon>
    </lineage>
</organism>
<dbReference type="EMBL" id="LFJN01000010">
    <property type="protein sequence ID" value="KPI41086.1"/>
    <property type="molecule type" value="Genomic_DNA"/>
</dbReference>
<dbReference type="InterPro" id="IPR012338">
    <property type="entry name" value="Beta-lactam/transpept-like"/>
</dbReference>
<dbReference type="InterPro" id="IPR001466">
    <property type="entry name" value="Beta-lactam-related"/>
</dbReference>
<gene>
    <name evidence="5" type="ORF">AB675_8230</name>
</gene>
<dbReference type="OrthoDB" id="10250282at2759"/>
<dbReference type="InterPro" id="IPR058664">
    <property type="entry name" value="ARB_00930-like_C"/>
</dbReference>
<dbReference type="Proteomes" id="UP000038010">
    <property type="component" value="Unassembled WGS sequence"/>
</dbReference>
<dbReference type="Gene3D" id="3.40.710.10">
    <property type="entry name" value="DD-peptidase/beta-lactamase superfamily"/>
    <property type="match status" value="1"/>
</dbReference>
<dbReference type="VEuPathDB" id="FungiDB:AB675_8230"/>
<dbReference type="GeneID" id="28740540"/>
<evidence type="ECO:0000259" key="3">
    <source>
        <dbReference type="Pfam" id="PF00144"/>
    </source>
</evidence>
<evidence type="ECO:0000313" key="5">
    <source>
        <dbReference type="EMBL" id="KPI41086.1"/>
    </source>
</evidence>
<name>A0A0N1NZ73_9EURO</name>
<dbReference type="Pfam" id="PF26335">
    <property type="entry name" value="ARB_00930_C"/>
    <property type="match status" value="1"/>
</dbReference>
<dbReference type="RefSeq" id="XP_018001049.1">
    <property type="nucleotide sequence ID" value="XM_018148660.1"/>
</dbReference>
<evidence type="ECO:0000259" key="4">
    <source>
        <dbReference type="Pfam" id="PF26335"/>
    </source>
</evidence>
<comment type="caution">
    <text evidence="5">The sequence shown here is derived from an EMBL/GenBank/DDBJ whole genome shotgun (WGS) entry which is preliminary data.</text>
</comment>
<evidence type="ECO:0000256" key="1">
    <source>
        <dbReference type="ARBA" id="ARBA00038473"/>
    </source>
</evidence>
<dbReference type="AlphaFoldDB" id="A0A0N1NZ73"/>
<feature type="domain" description="Beta-lactamase-related" evidence="3">
    <location>
        <begin position="69"/>
        <end position="398"/>
    </location>
</feature>
<sequence>MRQHISLAAALGCSHLASAVEYCAPAGIPLLPHPDLTVAPAFDPAPLTAVLDELASDSLLFNTSSTSFSVTITTTEDKVFEYHWTAPNVNTTVGVSKVDGDTVYRVFSVTKMFTVLSALLQEGLDLDDYIWKWVPELERSPNFENTTLRMLASHLGGAPRDGYAFDTSLRGRPEFLQGELGLPADPVLPEGFPICNSVQYGQCASQAEFLEGLRVSSYVWPAGRTPAYSNFGFSILGFAIEAFTGKSLPDVMQDSIANPLGLDALGLKTPDPARLVIPGEVDEFGTQDIGFYNGSAGMYATPNDLSRFLRGLLNNELLSSTDLATWLKPASFSPTSKNEAIGMPWTIRTPTNVLGPESGDRPVEIFTMPGGQGYYNGYVAVIPEYQLGYSVNVAGVGDDPALRALMDYIVRYSVPHYDSVRREQAKANYAGRYGSGGSALELVETWTTGGKAVKDAWVEFFGSDAQNAIDAEVRIYPVGADNRWRAMFKSISETNSTGTIFEDACYTWFTAGAWLYGGLNVDEIDFTIGQDGKATAAIVPGLRQNMAREA</sequence>
<feature type="signal peptide" evidence="2">
    <location>
        <begin position="1"/>
        <end position="19"/>
    </location>
</feature>
<evidence type="ECO:0000313" key="6">
    <source>
        <dbReference type="Proteomes" id="UP000038010"/>
    </source>
</evidence>
<keyword evidence="2" id="KW-0732">Signal</keyword>